<accession>A0A919J8Q0</accession>
<dbReference type="GO" id="GO:0005975">
    <property type="term" value="P:carbohydrate metabolic process"/>
    <property type="evidence" value="ECO:0007669"/>
    <property type="project" value="UniProtKB-ARBA"/>
</dbReference>
<dbReference type="InterPro" id="IPR032267">
    <property type="entry name" value="DUF4832"/>
</dbReference>
<dbReference type="Pfam" id="PF16116">
    <property type="entry name" value="DUF4832"/>
    <property type="match status" value="1"/>
</dbReference>
<dbReference type="InterPro" id="IPR032379">
    <property type="entry name" value="DUF4874"/>
</dbReference>
<proteinExistence type="predicted"/>
<protein>
    <recommendedName>
        <fullName evidence="6">DUF4832 domain-containing protein</fullName>
    </recommendedName>
</protein>
<evidence type="ECO:0000313" key="5">
    <source>
        <dbReference type="Proteomes" id="UP000598174"/>
    </source>
</evidence>
<keyword evidence="5" id="KW-1185">Reference proteome</keyword>
<dbReference type="Pfam" id="PF16173">
    <property type="entry name" value="DUF4874"/>
    <property type="match status" value="1"/>
</dbReference>
<organism evidence="4 5">
    <name type="scientific">Paractinoplanes ferrugineus</name>
    <dbReference type="NCBI Taxonomy" id="113564"/>
    <lineage>
        <taxon>Bacteria</taxon>
        <taxon>Bacillati</taxon>
        <taxon>Actinomycetota</taxon>
        <taxon>Actinomycetes</taxon>
        <taxon>Micromonosporales</taxon>
        <taxon>Micromonosporaceae</taxon>
        <taxon>Paractinoplanes</taxon>
    </lineage>
</organism>
<evidence type="ECO:0008006" key="6">
    <source>
        <dbReference type="Google" id="ProtNLM"/>
    </source>
</evidence>
<name>A0A919J8Q0_9ACTN</name>
<evidence type="ECO:0000259" key="2">
    <source>
        <dbReference type="Pfam" id="PF16116"/>
    </source>
</evidence>
<feature type="signal peptide" evidence="1">
    <location>
        <begin position="1"/>
        <end position="21"/>
    </location>
</feature>
<gene>
    <name evidence="4" type="ORF">Afe05nite_44460</name>
</gene>
<reference evidence="4" key="1">
    <citation type="submission" date="2021-01" db="EMBL/GenBank/DDBJ databases">
        <title>Whole genome shotgun sequence of Actinoplanes ferrugineus NBRC 15555.</title>
        <authorList>
            <person name="Komaki H."/>
            <person name="Tamura T."/>
        </authorList>
    </citation>
    <scope>NUCLEOTIDE SEQUENCE</scope>
    <source>
        <strain evidence="4">NBRC 15555</strain>
    </source>
</reference>
<comment type="caution">
    <text evidence="4">The sequence shown here is derived from an EMBL/GenBank/DDBJ whole genome shotgun (WGS) entry which is preliminary data.</text>
</comment>
<feature type="domain" description="DUF4874" evidence="3">
    <location>
        <begin position="40"/>
        <end position="197"/>
    </location>
</feature>
<dbReference type="AlphaFoldDB" id="A0A919J8Q0"/>
<evidence type="ECO:0000313" key="4">
    <source>
        <dbReference type="EMBL" id="GIE12606.1"/>
    </source>
</evidence>
<sequence>MRLFAAAAAALVLLTPGVADAATPSSATVRYAGSPALIANPERGFFTYTETHLGAGYVPLTAASIEPGRTVVYRIFYLEKYADTDTITAADLALVGADFAAARRAGVKLVIRFAYSATDDKDAPVARVLGHLAQLKPLLVGNADVLLAVQAGFIGTWGEWYYSRNFPRTDTAARQRVLDALLAATAADTPIQVRTPGYKRALVPDVARVGVHDDCFLAGTDDYGTFEAPDDRSWLAAQSFLVGGETCAPSARSGWADAAAEMARYHWTYLNPSFNADVLDSWGEAGRAEAGRRLGYRLRLTAATLPTRAKRGAAVTARITITNDGYAAPVRNRPVRLLVGGTAVTVDADVRSFRPGRPVTLTVTFRAPSRAGTYPLSLALPDPLLSAAPYAVQLANTGVWDAATGRNRLGVKLTTA</sequence>
<evidence type="ECO:0000259" key="3">
    <source>
        <dbReference type="Pfam" id="PF16173"/>
    </source>
</evidence>
<dbReference type="EMBL" id="BOMM01000039">
    <property type="protein sequence ID" value="GIE12606.1"/>
    <property type="molecule type" value="Genomic_DNA"/>
</dbReference>
<dbReference type="Gene3D" id="2.60.40.10">
    <property type="entry name" value="Immunoglobulins"/>
    <property type="match status" value="1"/>
</dbReference>
<feature type="chain" id="PRO_5037846796" description="DUF4832 domain-containing protein" evidence="1">
    <location>
        <begin position="22"/>
        <end position="416"/>
    </location>
</feature>
<keyword evidence="1" id="KW-0732">Signal</keyword>
<dbReference type="Proteomes" id="UP000598174">
    <property type="component" value="Unassembled WGS sequence"/>
</dbReference>
<dbReference type="InterPro" id="IPR013783">
    <property type="entry name" value="Ig-like_fold"/>
</dbReference>
<dbReference type="RefSeq" id="WP_203819062.1">
    <property type="nucleotide sequence ID" value="NZ_BAAABP010000004.1"/>
</dbReference>
<feature type="domain" description="DUF4832" evidence="2">
    <location>
        <begin position="208"/>
        <end position="396"/>
    </location>
</feature>
<evidence type="ECO:0000256" key="1">
    <source>
        <dbReference type="SAM" id="SignalP"/>
    </source>
</evidence>